<protein>
    <submittedName>
        <fullName evidence="4">Transposase</fullName>
    </submittedName>
</protein>
<dbReference type="Pfam" id="PF22483">
    <property type="entry name" value="Mu-transpos_C_2"/>
    <property type="match status" value="1"/>
</dbReference>
<organism evidence="4 5">
    <name type="scientific">Sphaerochaeta halotolerans</name>
    <dbReference type="NCBI Taxonomy" id="2293840"/>
    <lineage>
        <taxon>Bacteria</taxon>
        <taxon>Pseudomonadati</taxon>
        <taxon>Spirochaetota</taxon>
        <taxon>Spirochaetia</taxon>
        <taxon>Spirochaetales</taxon>
        <taxon>Sphaerochaetaceae</taxon>
        <taxon>Sphaerochaeta</taxon>
    </lineage>
</organism>
<dbReference type="RefSeq" id="WP_117331598.1">
    <property type="nucleotide sequence ID" value="NZ_QUWK01000032.1"/>
</dbReference>
<feature type="compositionally biased region" description="Pro residues" evidence="2">
    <location>
        <begin position="498"/>
        <end position="507"/>
    </location>
</feature>
<dbReference type="OrthoDB" id="141763at2"/>
<dbReference type="GO" id="GO:0003676">
    <property type="term" value="F:nucleic acid binding"/>
    <property type="evidence" value="ECO:0007669"/>
    <property type="project" value="InterPro"/>
</dbReference>
<dbReference type="AlphaFoldDB" id="A0A372MCW1"/>
<comment type="similarity">
    <text evidence="1">Belongs to the transposase IS21/IS408/IS1162 family.</text>
</comment>
<dbReference type="EMBL" id="QUWK01000032">
    <property type="protein sequence ID" value="RFU93629.1"/>
    <property type="molecule type" value="Genomic_DNA"/>
</dbReference>
<gene>
    <name evidence="4" type="ORF">DYP60_13815</name>
</gene>
<evidence type="ECO:0000313" key="5">
    <source>
        <dbReference type="Proteomes" id="UP000264002"/>
    </source>
</evidence>
<feature type="domain" description="Integrase catalytic" evidence="3">
    <location>
        <begin position="140"/>
        <end position="337"/>
    </location>
</feature>
<name>A0A372MCW1_9SPIR</name>
<dbReference type="PANTHER" id="PTHR35004">
    <property type="entry name" value="TRANSPOSASE RV3428C-RELATED"/>
    <property type="match status" value="1"/>
</dbReference>
<dbReference type="InterPro" id="IPR001584">
    <property type="entry name" value="Integrase_cat-core"/>
</dbReference>
<proteinExistence type="inferred from homology"/>
<dbReference type="InterPro" id="IPR054353">
    <property type="entry name" value="IstA-like_C"/>
</dbReference>
<comment type="caution">
    <text evidence="4">The sequence shown here is derived from an EMBL/GenBank/DDBJ whole genome shotgun (WGS) entry which is preliminary data.</text>
</comment>
<dbReference type="GO" id="GO:0015074">
    <property type="term" value="P:DNA integration"/>
    <property type="evidence" value="ECO:0007669"/>
    <property type="project" value="InterPro"/>
</dbReference>
<keyword evidence="5" id="KW-1185">Reference proteome</keyword>
<evidence type="ECO:0000256" key="1">
    <source>
        <dbReference type="ARBA" id="ARBA00009277"/>
    </source>
</evidence>
<feature type="region of interest" description="Disordered" evidence="2">
    <location>
        <begin position="493"/>
        <end position="516"/>
    </location>
</feature>
<reference evidence="5" key="1">
    <citation type="submission" date="2018-08" db="EMBL/GenBank/DDBJ databases">
        <authorList>
            <person name="Grouzdev D.S."/>
            <person name="Krutkina M.S."/>
        </authorList>
    </citation>
    <scope>NUCLEOTIDE SEQUENCE [LARGE SCALE GENOMIC DNA]</scope>
    <source>
        <strain evidence="5">4-11</strain>
    </source>
</reference>
<dbReference type="PANTHER" id="PTHR35004:SF8">
    <property type="entry name" value="TRANSPOSASE RV3428C-RELATED"/>
    <property type="match status" value="1"/>
</dbReference>
<dbReference type="PROSITE" id="PS50994">
    <property type="entry name" value="INTEGRASE"/>
    <property type="match status" value="1"/>
</dbReference>
<accession>A0A372MCW1</accession>
<evidence type="ECO:0000313" key="4">
    <source>
        <dbReference type="EMBL" id="RFU93629.1"/>
    </source>
</evidence>
<dbReference type="InterPro" id="IPR036397">
    <property type="entry name" value="RNaseH_sf"/>
</dbReference>
<evidence type="ECO:0000256" key="2">
    <source>
        <dbReference type="SAM" id="MobiDB-lite"/>
    </source>
</evidence>
<reference evidence="4 5" key="2">
    <citation type="submission" date="2018-09" db="EMBL/GenBank/DDBJ databases">
        <title>Genome of Sphaerochaeta halotolerans strain 4-11.</title>
        <authorList>
            <person name="Nazina T.N."/>
            <person name="Sokolova D.S."/>
        </authorList>
    </citation>
    <scope>NUCLEOTIDE SEQUENCE [LARGE SCALE GENOMIC DNA]</scope>
    <source>
        <strain evidence="4 5">4-11</strain>
    </source>
</reference>
<sequence>MLDYTKILRLSYGKKLSGREIAETQGCGKTAINDFLRKFRESEEFSYPLAPTVTNELINQKLYKSRGGKSSNRQFREFDCEEIYRKLPKKGETLKHLWQKYDAAGVVAQDDGTVLHPYSYRQFCKIFGDWCEDRNVTSRIPRYPAQNCELDFAGMCLCLKNELTGEETTRVTIFVATMSYSNYCYAEGIIKADIQNWISVNNHAFQYFGGMTPIVTNDNCKVAVIRNTDWIDPVTNKDFQDWADHNNTVLLPAKVKSPRWKPHVENSVKIVNEHILIDMKEMTFFTLGELNSVLWEKMDEMNSAPLTTRDCSRWDIFSSEEQEHLLPLPSEAYQYLERKVAKVYQDFHIRFDDSYYSIPKKHVKEKVEIRASSDMLQIYSGAGTFICSWKRTYVRGKWNTNPDHLPTKYKDYIQWSKPNFQQRASKIGPYTRTVIDAQFSRVEFPEQAFRRCCGILGFAKKYSARTLEATCENAVLRGISSYNYIKNTIGSFHAPDQPQEPEPPKPPSVFGYKSNDSQYSLDNLISHKGDEDA</sequence>
<dbReference type="Proteomes" id="UP000264002">
    <property type="component" value="Unassembled WGS sequence"/>
</dbReference>
<evidence type="ECO:0000259" key="3">
    <source>
        <dbReference type="PROSITE" id="PS50994"/>
    </source>
</evidence>
<dbReference type="Gene3D" id="3.30.420.10">
    <property type="entry name" value="Ribonuclease H-like superfamily/Ribonuclease H"/>
    <property type="match status" value="1"/>
</dbReference>